<name>A0A0N8GNR1_9CHLR</name>
<organism evidence="1 2">
    <name type="scientific">Ornatilinea apprima</name>
    <dbReference type="NCBI Taxonomy" id="1134406"/>
    <lineage>
        <taxon>Bacteria</taxon>
        <taxon>Bacillati</taxon>
        <taxon>Chloroflexota</taxon>
        <taxon>Anaerolineae</taxon>
        <taxon>Anaerolineales</taxon>
        <taxon>Anaerolineaceae</taxon>
        <taxon>Ornatilinea</taxon>
    </lineage>
</organism>
<dbReference type="Proteomes" id="UP000050417">
    <property type="component" value="Unassembled WGS sequence"/>
</dbReference>
<reference evidence="1 2" key="1">
    <citation type="submission" date="2015-07" db="EMBL/GenBank/DDBJ databases">
        <title>Genome sequence of Ornatilinea apprima DSM 23815.</title>
        <authorList>
            <person name="Hemp J."/>
            <person name="Ward L.M."/>
            <person name="Pace L.A."/>
            <person name="Fischer W.W."/>
        </authorList>
    </citation>
    <scope>NUCLEOTIDE SEQUENCE [LARGE SCALE GENOMIC DNA]</scope>
    <source>
        <strain evidence="1 2">P3M-1</strain>
    </source>
</reference>
<keyword evidence="2" id="KW-1185">Reference proteome</keyword>
<dbReference type="EMBL" id="LGCL01000016">
    <property type="protein sequence ID" value="KPL78802.1"/>
    <property type="molecule type" value="Genomic_DNA"/>
</dbReference>
<sequence length="85" mass="9377">MMQQCAFEIKIMSPQIAKHLLDPHFAFLISQGHPAIWQVGGQTPRLLFAGLPVGQQMDRTNIRLGQTPLSQLNALTALLNEAAEI</sequence>
<accession>A0A0N8GNR1</accession>
<dbReference type="AlphaFoldDB" id="A0A0N8GNR1"/>
<proteinExistence type="predicted"/>
<gene>
    <name evidence="1" type="ORF">ADN00_06140</name>
</gene>
<dbReference type="RefSeq" id="WP_075062086.1">
    <property type="nucleotide sequence ID" value="NZ_LGCL01000016.1"/>
</dbReference>
<evidence type="ECO:0000313" key="1">
    <source>
        <dbReference type="EMBL" id="KPL78802.1"/>
    </source>
</evidence>
<comment type="caution">
    <text evidence="1">The sequence shown here is derived from an EMBL/GenBank/DDBJ whole genome shotgun (WGS) entry which is preliminary data.</text>
</comment>
<protein>
    <submittedName>
        <fullName evidence="1">Uncharacterized protein</fullName>
    </submittedName>
</protein>
<evidence type="ECO:0000313" key="2">
    <source>
        <dbReference type="Proteomes" id="UP000050417"/>
    </source>
</evidence>